<dbReference type="SUPFAM" id="SSF49478">
    <property type="entry name" value="Cna protein B-type domain"/>
    <property type="match status" value="1"/>
</dbReference>
<dbReference type="InterPro" id="IPR045351">
    <property type="entry name" value="DUF6531"/>
</dbReference>
<comment type="similarity">
    <text evidence="1">Belongs to the serine-aspartate repeat-containing protein (SDr) family.</text>
</comment>
<keyword evidence="3 4" id="KW-0732">Signal</keyword>
<feature type="chain" id="PRO_5035149516" description="DUF6531 domain-containing protein" evidence="4">
    <location>
        <begin position="32"/>
        <end position="1389"/>
    </location>
</feature>
<dbReference type="NCBIfam" id="TIGR01643">
    <property type="entry name" value="YD_repeat_2x"/>
    <property type="match status" value="1"/>
</dbReference>
<name>A0A8J6NZB8_9BACT</name>
<feature type="non-terminal residue" evidence="6">
    <location>
        <position position="1389"/>
    </location>
</feature>
<dbReference type="SUPFAM" id="SSF49464">
    <property type="entry name" value="Carboxypeptidase regulatory domain-like"/>
    <property type="match status" value="1"/>
</dbReference>
<dbReference type="Pfam" id="PF05593">
    <property type="entry name" value="RHS_repeat"/>
    <property type="match status" value="1"/>
</dbReference>
<feature type="signal peptide" evidence="4">
    <location>
        <begin position="1"/>
        <end position="31"/>
    </location>
</feature>
<gene>
    <name evidence="6" type="ORF">H8D96_10520</name>
</gene>
<dbReference type="Gene3D" id="2.60.40.1120">
    <property type="entry name" value="Carboxypeptidase-like, regulatory domain"/>
    <property type="match status" value="1"/>
</dbReference>
<organism evidence="6 7">
    <name type="scientific">Candidatus Desulfatibia vada</name>
    <dbReference type="NCBI Taxonomy" id="2841696"/>
    <lineage>
        <taxon>Bacteria</taxon>
        <taxon>Pseudomonadati</taxon>
        <taxon>Thermodesulfobacteriota</taxon>
        <taxon>Desulfobacteria</taxon>
        <taxon>Desulfobacterales</taxon>
        <taxon>Desulfobacterales incertae sedis</taxon>
        <taxon>Candidatus Desulfatibia</taxon>
    </lineage>
</organism>
<dbReference type="InterPro" id="IPR031325">
    <property type="entry name" value="RHS_repeat"/>
</dbReference>
<keyword evidence="2" id="KW-0964">Secreted</keyword>
<accession>A0A8J6NZB8</accession>
<evidence type="ECO:0000256" key="3">
    <source>
        <dbReference type="ARBA" id="ARBA00022729"/>
    </source>
</evidence>
<evidence type="ECO:0000259" key="5">
    <source>
        <dbReference type="Pfam" id="PF20148"/>
    </source>
</evidence>
<evidence type="ECO:0000256" key="2">
    <source>
        <dbReference type="ARBA" id="ARBA00022525"/>
    </source>
</evidence>
<evidence type="ECO:0000313" key="6">
    <source>
        <dbReference type="EMBL" id="MBC8432340.1"/>
    </source>
</evidence>
<dbReference type="Pfam" id="PF20148">
    <property type="entry name" value="DUF6531"/>
    <property type="match status" value="1"/>
</dbReference>
<dbReference type="InterPro" id="IPR008969">
    <property type="entry name" value="CarboxyPept-like_regulatory"/>
</dbReference>
<reference evidence="6 7" key="1">
    <citation type="submission" date="2020-08" db="EMBL/GenBank/DDBJ databases">
        <title>Bridging the membrane lipid divide: bacteria of the FCB group superphylum have the potential to synthesize archaeal ether lipids.</title>
        <authorList>
            <person name="Villanueva L."/>
            <person name="Von Meijenfeldt F.A.B."/>
            <person name="Westbye A.B."/>
            <person name="Yadav S."/>
            <person name="Hopmans E.C."/>
            <person name="Dutilh B.E."/>
            <person name="Sinninghe Damste J.S."/>
        </authorList>
    </citation>
    <scope>NUCLEOTIDE SEQUENCE [LARGE SCALE GENOMIC DNA]</scope>
    <source>
        <strain evidence="6">NIOZ-UU17</strain>
    </source>
</reference>
<dbReference type="Gene3D" id="2.180.10.10">
    <property type="entry name" value="RHS repeat-associated core"/>
    <property type="match status" value="1"/>
</dbReference>
<protein>
    <recommendedName>
        <fullName evidence="5">DUF6531 domain-containing protein</fullName>
    </recommendedName>
</protein>
<dbReference type="EMBL" id="JACNIG010000217">
    <property type="protein sequence ID" value="MBC8432340.1"/>
    <property type="molecule type" value="Genomic_DNA"/>
</dbReference>
<proteinExistence type="inferred from homology"/>
<evidence type="ECO:0000313" key="7">
    <source>
        <dbReference type="Proteomes" id="UP000605201"/>
    </source>
</evidence>
<evidence type="ECO:0000256" key="4">
    <source>
        <dbReference type="SAM" id="SignalP"/>
    </source>
</evidence>
<dbReference type="InterPro" id="IPR006530">
    <property type="entry name" value="YD"/>
</dbReference>
<dbReference type="PANTHER" id="PTHR36108:SF13">
    <property type="entry name" value="COLOSSIN-B-RELATED"/>
    <property type="match status" value="1"/>
</dbReference>
<feature type="domain" description="DUF6531" evidence="5">
    <location>
        <begin position="860"/>
        <end position="939"/>
    </location>
</feature>
<sequence>MFKKYFGFKLFALTTFILVATLLSTGAICIAADGVLQVTVEKSPQNPIVGIRVYLFNESGAYLGQNQTTGSEGKVAFNLSEGNYKVRADYLGYQFWSPIYTVNGDLTETLTIAHQNVTVSVETYYQSTEPLAGVPVYLFTESGAYMSRNQTTDASGQVVFNLPEQAYKVRADYLSQQYWSNAFIWQDTAVTVPTADAEITVTGAGQPLENVKVYVFTVSGTYLSINGATDADGKVTFRLPAGNYKFRADYQGSQYWSDPETLTAGQVNPIGISSGGGILAFTVLKGASDPLIAANCYVFSESGTYLNMHDTTDVNGLVAFNLADGSYKVRVDYLGYQFWSPVYAVSSSLSETLTIAHQNVTVSVETYYQSTEPLAGVPVYLFTESGAYMSRNQTTDASGQVVFNLPEQAYKIRSDYLSQQYWSDVFTWQDTAVTVPTADAEITVTGASQPLEDVNVYVFTASGTYLSRHDATAAGGKVTFRLPAGDYKFRADYQGSQYWSDPETLTAGQVNPIGISTGGGILAFTVLKGASDPLIAANCYVFSESGTYLNMHETTDVNGLVSFNLANGSYKVRVDYLGYQFWSPVYAVSSSLSETLTIAHQNVTVSVETYYQSAEPLAGVRVYLFTESGAYMSQNQTTDASGQVVFNLPEQSYKVRADYLSQQHWSDAFIWQDTTMTINRGMAQMHVTRSGADVAGARVYLFSEAGAYLGWFETTDAGGKAEFLLPDSVYKFRADEGGDQEWSPVISITAGTITNVDIDLASIGVSINADPETIHFGESTTLTWNSINAASASIDNGIGSVDVNGSMAVSPTESTIYTITVEGPGGTAADAAEVVVMALPVDLDYGIHIDEQQGGGGLVGETIRVLNGNTVEFRSDLGFPSPHSLGLSYTATYNSRSDYSNNLGYGWTHTYSVVLDPGYEIAGRTYFKIVDQTGRAVYFTEETPGIYKGAFNERSQVKAEGGEYVWYRLNGSRYGFATSGELLWIDDEKGNRLTLAYDAQDRLETVADTAGSRVLTFNYNGNDLLESISGPVTTADSDGIWVTYGYDAGQNLTSVTYADGSGYTYDYTDPNDAHNLTEKKNKAGHLLNTWTYDDQDRTVGNFSRDGKGVTISYESEFQVNVTDAYGKLREYLLNDVAGRKRVSSIIDGPGGAGGFPYSNSSAVSWLYDESMRPTVIESAGGTVSMYLLYDERGNPGTVMFAYNTPEQREISYTYHPDMNAVLTRTEAGVLGGGDKEIVWDYDDDYDTFPNESPTGLLSRVVEKGFTKDISGAIVPYEYITTLTYNIKGQVLSIDGPLPGSGDTTFFTYDPTTGDLLSITRPLIGSTGLSNYDAAGQVGLVTDVNSRSKSFTYDGRGRVTAVTNQADGSNAGISYNTAGLVDSRTDEDGV</sequence>
<dbReference type="Proteomes" id="UP000605201">
    <property type="component" value="Unassembled WGS sequence"/>
</dbReference>
<evidence type="ECO:0000256" key="1">
    <source>
        <dbReference type="ARBA" id="ARBA00007257"/>
    </source>
</evidence>
<comment type="caution">
    <text evidence="6">The sequence shown here is derived from an EMBL/GenBank/DDBJ whole genome shotgun (WGS) entry which is preliminary data.</text>
</comment>
<dbReference type="PANTHER" id="PTHR36108">
    <property type="entry name" value="COLOSSIN-B-RELATED"/>
    <property type="match status" value="1"/>
</dbReference>